<keyword evidence="3" id="KW-1185">Reference proteome</keyword>
<evidence type="ECO:0000313" key="3">
    <source>
        <dbReference type="Proteomes" id="UP000335636"/>
    </source>
</evidence>
<dbReference type="EMBL" id="CABDUW010002414">
    <property type="protein sequence ID" value="VTJ86709.1"/>
    <property type="molecule type" value="Genomic_DNA"/>
</dbReference>
<proteinExistence type="predicted"/>
<accession>A0A5E4D0B1</accession>
<sequence>MEVRRRPASSTHPRPSAAASRLPHTPPQTRSPSTPTSARAVASYELGDQDDDGTALQTTPDAKGRNSPRTRSYGVVTRRNLPGHPGELPESPPGPPLPLADGRPRSVLAAWAPWPCCRL</sequence>
<dbReference type="Proteomes" id="UP000335636">
    <property type="component" value="Unassembled WGS sequence"/>
</dbReference>
<reference evidence="2" key="1">
    <citation type="submission" date="2019-04" db="EMBL/GenBank/DDBJ databases">
        <authorList>
            <person name="Alioto T."/>
            <person name="Alioto T."/>
        </authorList>
    </citation>
    <scope>NUCLEOTIDE SEQUENCE [LARGE SCALE GENOMIC DNA]</scope>
</reference>
<name>A0A5E4D0B1_MARMO</name>
<feature type="compositionally biased region" description="Low complexity" evidence="1">
    <location>
        <begin position="27"/>
        <end position="37"/>
    </location>
</feature>
<evidence type="ECO:0000313" key="2">
    <source>
        <dbReference type="EMBL" id="VTJ86709.1"/>
    </source>
</evidence>
<gene>
    <name evidence="2" type="ORF">MONAX_5E008697</name>
</gene>
<comment type="caution">
    <text evidence="2">The sequence shown here is derived from an EMBL/GenBank/DDBJ whole genome shotgun (WGS) entry which is preliminary data.</text>
</comment>
<protein>
    <submittedName>
        <fullName evidence="2">Uncharacterized protein</fullName>
    </submittedName>
</protein>
<organism evidence="2 3">
    <name type="scientific">Marmota monax</name>
    <name type="common">Woodchuck</name>
    <dbReference type="NCBI Taxonomy" id="9995"/>
    <lineage>
        <taxon>Eukaryota</taxon>
        <taxon>Metazoa</taxon>
        <taxon>Chordata</taxon>
        <taxon>Craniata</taxon>
        <taxon>Vertebrata</taxon>
        <taxon>Euteleostomi</taxon>
        <taxon>Mammalia</taxon>
        <taxon>Eutheria</taxon>
        <taxon>Euarchontoglires</taxon>
        <taxon>Glires</taxon>
        <taxon>Rodentia</taxon>
        <taxon>Sciuromorpha</taxon>
        <taxon>Sciuridae</taxon>
        <taxon>Xerinae</taxon>
        <taxon>Marmotini</taxon>
        <taxon>Marmota</taxon>
    </lineage>
</organism>
<feature type="region of interest" description="Disordered" evidence="1">
    <location>
        <begin position="1"/>
        <end position="103"/>
    </location>
</feature>
<evidence type="ECO:0000256" key="1">
    <source>
        <dbReference type="SAM" id="MobiDB-lite"/>
    </source>
</evidence>
<dbReference type="AlphaFoldDB" id="A0A5E4D0B1"/>